<dbReference type="SMART" id="SM00089">
    <property type="entry name" value="PKD"/>
    <property type="match status" value="2"/>
</dbReference>
<dbReference type="RefSeq" id="WP_207332776.1">
    <property type="nucleotide sequence ID" value="NZ_JAFMYW010000013.1"/>
</dbReference>
<feature type="non-terminal residue" evidence="2">
    <location>
        <position position="1"/>
    </location>
</feature>
<dbReference type="EMBL" id="JAFMYW010000013">
    <property type="protein sequence ID" value="MBO0952827.1"/>
    <property type="molecule type" value="Genomic_DNA"/>
</dbReference>
<proteinExistence type="predicted"/>
<name>A0ABS3JS39_9BACT</name>
<evidence type="ECO:0000259" key="1">
    <source>
        <dbReference type="SMART" id="SM00089"/>
    </source>
</evidence>
<sequence>APTLNPISVSLCVGAPLNLTGLLGGSGNILTGLTTTLLGGGTLPVTVAAGANVFNLVSTSPLGCSTVTPVSVTGVNAPVLNPISVSLCVGAPLNLTALLGAGSGNILTGLTTTLLGGGTLPVTVAAGANVFNLVSTSPLGCSTVTPVSVTGVNAPVIAPIALSLCVGANIDLTSLSGLTGLTNIFRTGNLLGLGTLLGTPTSVSIGAGVNLFNVVSTAPTGCTTATPISVTGVNPPVIAPIALSLCVGANLDLTSLSGLTGLTNVFRTGGLLGLGNILGTPTAVSIGAGVNLFNVVSTAPTGCTTATPISVTGVDAPVVAPVALSLCVGANLDLTSLSGLTGLTNIFRTGNLLGLGTLINTPTAVSIGAGLNLFNVVSTSPFGCTTAAPISVTGVNPPVVAPIALSLCIGTNLDLTSLSGLTGLTNVFRTGSLLGLGTVINTPVSVSVGVNLFNVVSTNPFGCTTATPISVTGINPPVIAPIALSLCVGANLDLTSLSGLTGLTNVFRTGNLLGLGTLINTPISVSIGAGVNLFNVVSTAPTGCTTATPISVTGVDAPVIAPIALSLCVGTNLNLTSLSGLTGLTNVFRTGGILGLGTLVNTPTSVSIGVGVNLFNVVSTAPTGCTTATPISVTGAATPVLTPINLSLCAGVTLDLTSLGDLAGLTNVFRTGNLLGLGTLVTTPTAVNISAGVNLFNVVATSPFGCTAAAPISVTGVDVPVVTPISLTLCAAVNTPINLSAILAGNGNVAGLTNIFRLGGMTGAVIANPANVSLAAGVNLFTVMSTNPTGCTIITPIDVTLNIKPVISVAAVLRSQTICEGTLPLPIIGTVTSGTIASSFFFGPLTDTTSLFSTTVGAGLTFTPTAAQLPAPGQTVYFALVANGTSTCSDTVFVSITTAPRPVVVATSLSICLGETVDLSAQLSTARDNVRTFFATRLNANAQVNPLTNLIVAPTVTTTFFTRVAVPLTGCFSIDSIVVTVKPKPSAGMDMTLVCGPLGETPTSATLTASPAGGVWSNATGNPTVATFTPNTASTSVGGLAVGSYRFIYTAGGCTDTVAVVVPACQTFCAGVSVTALASSYTLTPGQSVSLTAQVSPAGSYTYAWSGPGTITPANAATVVAAGLPMGVNTFTVTVTTQPGCTSTAVVSVTVVTPDLAISVIDPGTCDAGTNTYTTSGVISLTNAVAGILTVTDGASTTTVSITAGQTTATFSLPGLISGSGTHTVVVSGSAYASASTTYVAPESCTVAACDLVVTASAASATVAAGQPAFLSAIVSPSGSYTYVWSAPNGVSISPVNASAVQTSGLASGVYTFTVAVTQRPGCTQVATVCVSVPFTPCANSNYAYSLTTVAGLGNYQWQYTAPGSTSSTIVQDGTDNSFIATLPGEYRVVTSGGNNCPGNSCCPIIISELQAPVSLSVTAIAATCSTTAPAAENNAQIVLAGPVLAGTSFNISVGTSFSAIGALFATNQPLTGLMTGSVLAGGLLNPPTAAGSTYTVRVFTADGCFSDTVVTIPRSDCQCPPAKCVPITIRKVVRR</sequence>
<evidence type="ECO:0000313" key="3">
    <source>
        <dbReference type="Proteomes" id="UP000664628"/>
    </source>
</evidence>
<evidence type="ECO:0000313" key="2">
    <source>
        <dbReference type="EMBL" id="MBO0952827.1"/>
    </source>
</evidence>
<dbReference type="InterPro" id="IPR022409">
    <property type="entry name" value="PKD/Chitinase_dom"/>
</dbReference>
<dbReference type="Gene3D" id="2.60.40.10">
    <property type="entry name" value="Immunoglobulins"/>
    <property type="match status" value="1"/>
</dbReference>
<accession>A0ABS3JS39</accession>
<reference evidence="2 3" key="1">
    <citation type="submission" date="2021-03" db="EMBL/GenBank/DDBJ databases">
        <title>Fibrella sp. HMF5405 genome sequencing and assembly.</title>
        <authorList>
            <person name="Kang H."/>
            <person name="Kim H."/>
            <person name="Bae S."/>
            <person name="Joh K."/>
        </authorList>
    </citation>
    <scope>NUCLEOTIDE SEQUENCE [LARGE SCALE GENOMIC DNA]</scope>
    <source>
        <strain evidence="2 3">HMF5405</strain>
    </source>
</reference>
<gene>
    <name evidence="2" type="ORF">J2I46_29895</name>
</gene>
<keyword evidence="3" id="KW-1185">Reference proteome</keyword>
<feature type="domain" description="PKD/Chitinase" evidence="1">
    <location>
        <begin position="1251"/>
        <end position="1334"/>
    </location>
</feature>
<comment type="caution">
    <text evidence="2">The sequence shown here is derived from an EMBL/GenBank/DDBJ whole genome shotgun (WGS) entry which is preliminary data.</text>
</comment>
<dbReference type="InterPro" id="IPR013783">
    <property type="entry name" value="Ig-like_fold"/>
</dbReference>
<feature type="domain" description="PKD/Chitinase" evidence="1">
    <location>
        <begin position="1073"/>
        <end position="1154"/>
    </location>
</feature>
<protein>
    <recommendedName>
        <fullName evidence="1">PKD/Chitinase domain-containing protein</fullName>
    </recommendedName>
</protein>
<dbReference type="Proteomes" id="UP000664628">
    <property type="component" value="Unassembled WGS sequence"/>
</dbReference>
<organism evidence="2 3">
    <name type="scientific">Fibrella forsythiae</name>
    <dbReference type="NCBI Taxonomy" id="2817061"/>
    <lineage>
        <taxon>Bacteria</taxon>
        <taxon>Pseudomonadati</taxon>
        <taxon>Bacteroidota</taxon>
        <taxon>Cytophagia</taxon>
        <taxon>Cytophagales</taxon>
        <taxon>Spirosomataceae</taxon>
        <taxon>Fibrella</taxon>
    </lineage>
</organism>